<dbReference type="InterPro" id="IPR058240">
    <property type="entry name" value="rSAM_sf"/>
</dbReference>
<keyword evidence="2" id="KW-0004">4Fe-4S</keyword>
<evidence type="ECO:0000256" key="2">
    <source>
        <dbReference type="ARBA" id="ARBA00022485"/>
    </source>
</evidence>
<evidence type="ECO:0000256" key="6">
    <source>
        <dbReference type="ARBA" id="ARBA00023014"/>
    </source>
</evidence>
<gene>
    <name evidence="8" type="ORF">SAMN05216180_2722</name>
</gene>
<evidence type="ECO:0000256" key="3">
    <source>
        <dbReference type="ARBA" id="ARBA00022691"/>
    </source>
</evidence>
<organism evidence="8 9">
    <name type="scientific">Hydrogenoanaerobacterium saccharovorans</name>
    <dbReference type="NCBI Taxonomy" id="474960"/>
    <lineage>
        <taxon>Bacteria</taxon>
        <taxon>Bacillati</taxon>
        <taxon>Bacillota</taxon>
        <taxon>Clostridia</taxon>
        <taxon>Eubacteriales</taxon>
        <taxon>Oscillospiraceae</taxon>
        <taxon>Hydrogenoanaerobacterium</taxon>
    </lineage>
</organism>
<evidence type="ECO:0000259" key="7">
    <source>
        <dbReference type="PROSITE" id="PS51918"/>
    </source>
</evidence>
<dbReference type="GO" id="GO:0016491">
    <property type="term" value="F:oxidoreductase activity"/>
    <property type="evidence" value="ECO:0007669"/>
    <property type="project" value="InterPro"/>
</dbReference>
<dbReference type="InterPro" id="IPR013785">
    <property type="entry name" value="Aldolase_TIM"/>
</dbReference>
<keyword evidence="4" id="KW-0479">Metal-binding</keyword>
<dbReference type="AlphaFoldDB" id="A0A1H8DP46"/>
<keyword evidence="9" id="KW-1185">Reference proteome</keyword>
<dbReference type="Proteomes" id="UP000199158">
    <property type="component" value="Unassembled WGS sequence"/>
</dbReference>
<dbReference type="PANTHER" id="PTHR30352">
    <property type="entry name" value="PYRUVATE FORMATE-LYASE-ACTIVATING ENZYME"/>
    <property type="match status" value="1"/>
</dbReference>
<name>A0A1H8DP46_9FIRM</name>
<keyword evidence="3" id="KW-0949">S-adenosyl-L-methionine</keyword>
<dbReference type="PANTHER" id="PTHR30352:SF4">
    <property type="entry name" value="PYRUVATE FORMATE-LYASE 2-ACTIVATING ENZYME"/>
    <property type="match status" value="1"/>
</dbReference>
<keyword evidence="8" id="KW-0456">Lyase</keyword>
<dbReference type="SFLD" id="SFLDG01066">
    <property type="entry name" value="organic_radical-activating_enz"/>
    <property type="match status" value="1"/>
</dbReference>
<dbReference type="STRING" id="474960.SAMN05216180_2722"/>
<keyword evidence="8" id="KW-0670">Pyruvate</keyword>
<keyword evidence="6" id="KW-0411">Iron-sulfur</keyword>
<evidence type="ECO:0000256" key="4">
    <source>
        <dbReference type="ARBA" id="ARBA00022723"/>
    </source>
</evidence>
<evidence type="ECO:0000313" key="9">
    <source>
        <dbReference type="Proteomes" id="UP000199158"/>
    </source>
</evidence>
<dbReference type="GO" id="GO:0016829">
    <property type="term" value="F:lyase activity"/>
    <property type="evidence" value="ECO:0007669"/>
    <property type="project" value="UniProtKB-KW"/>
</dbReference>
<dbReference type="RefSeq" id="WP_242943176.1">
    <property type="nucleotide sequence ID" value="NZ_FOCG01000003.1"/>
</dbReference>
<dbReference type="PROSITE" id="PS51918">
    <property type="entry name" value="RADICAL_SAM"/>
    <property type="match status" value="1"/>
</dbReference>
<evidence type="ECO:0000256" key="1">
    <source>
        <dbReference type="ARBA" id="ARBA00001966"/>
    </source>
</evidence>
<proteinExistence type="predicted"/>
<dbReference type="InterPro" id="IPR007197">
    <property type="entry name" value="rSAM"/>
</dbReference>
<keyword evidence="5" id="KW-0408">Iron</keyword>
<dbReference type="SFLD" id="SFLDG01118">
    <property type="entry name" value="activating_enzymes__group_2"/>
    <property type="match status" value="1"/>
</dbReference>
<dbReference type="InterPro" id="IPR040074">
    <property type="entry name" value="BssD/PflA/YjjW"/>
</dbReference>
<dbReference type="InterPro" id="IPR034457">
    <property type="entry name" value="Organic_radical-activating"/>
</dbReference>
<comment type="cofactor">
    <cofactor evidence="1">
        <name>[4Fe-4S] cluster</name>
        <dbReference type="ChEBI" id="CHEBI:49883"/>
    </cofactor>
</comment>
<dbReference type="PIRSF" id="PIRSF000371">
    <property type="entry name" value="PFL_act_enz"/>
    <property type="match status" value="1"/>
</dbReference>
<dbReference type="SFLD" id="SFLDS00029">
    <property type="entry name" value="Radical_SAM"/>
    <property type="match status" value="1"/>
</dbReference>
<reference evidence="8 9" key="1">
    <citation type="submission" date="2016-10" db="EMBL/GenBank/DDBJ databases">
        <authorList>
            <person name="de Groot N.N."/>
        </authorList>
    </citation>
    <scope>NUCLEOTIDE SEQUENCE [LARGE SCALE GENOMIC DNA]</scope>
    <source>
        <strain evidence="8 9">CGMCC 1.5070</strain>
    </source>
</reference>
<dbReference type="Gene3D" id="3.20.20.70">
    <property type="entry name" value="Aldolase class I"/>
    <property type="match status" value="1"/>
</dbReference>
<accession>A0A1H8DP46</accession>
<dbReference type="GO" id="GO:0046872">
    <property type="term" value="F:metal ion binding"/>
    <property type="evidence" value="ECO:0007669"/>
    <property type="project" value="UniProtKB-KW"/>
</dbReference>
<dbReference type="InterPro" id="IPR012839">
    <property type="entry name" value="Organic_radical_activase"/>
</dbReference>
<evidence type="ECO:0000313" key="8">
    <source>
        <dbReference type="EMBL" id="SEN09052.1"/>
    </source>
</evidence>
<feature type="domain" description="Radical SAM core" evidence="7">
    <location>
        <begin position="14"/>
        <end position="282"/>
    </location>
</feature>
<dbReference type="GO" id="GO:0051539">
    <property type="term" value="F:4 iron, 4 sulfur cluster binding"/>
    <property type="evidence" value="ECO:0007669"/>
    <property type="project" value="UniProtKB-KW"/>
</dbReference>
<dbReference type="SUPFAM" id="SSF102114">
    <property type="entry name" value="Radical SAM enzymes"/>
    <property type="match status" value="1"/>
</dbReference>
<protein>
    <submittedName>
        <fullName evidence="8">Pyruvate formate lyase activating enzyme</fullName>
    </submittedName>
</protein>
<dbReference type="NCBIfam" id="TIGR02494">
    <property type="entry name" value="PFLE_PFLC"/>
    <property type="match status" value="1"/>
</dbReference>
<dbReference type="Pfam" id="PF04055">
    <property type="entry name" value="Radical_SAM"/>
    <property type="match status" value="1"/>
</dbReference>
<sequence>MKIKLFQKGFNYSQDGPGNRLVYHLQGCNMRCQWCSNPEGIPAVPPLMVLSDHLLSEICPYGAIQNGKLNRSFCEGCTARDCVTTHKNTSLVCRCETVEVDELVEEAKRSAPMFFDNGGVTLTGGEVTLQFDAAKELLTKLKQAGIHTAIESNASHPRFCELFPVIDYLIMDFKHYDDAKHKQYTGITCRKNIKNLHQALDSGKLMSVRIPLINGFNASPEDMDGFIECIKGHHSDNATFEILSYHEYGKDKWEQCGFTYAMKDAHVSADTVKQFEQKLNANGFHVIRT</sequence>
<evidence type="ECO:0000256" key="5">
    <source>
        <dbReference type="ARBA" id="ARBA00023004"/>
    </source>
</evidence>
<dbReference type="EMBL" id="FOCG01000003">
    <property type="protein sequence ID" value="SEN09052.1"/>
    <property type="molecule type" value="Genomic_DNA"/>
</dbReference>